<evidence type="ECO:0000256" key="8">
    <source>
        <dbReference type="SAM" id="SignalP"/>
    </source>
</evidence>
<keyword evidence="5" id="KW-0378">Hydrolase</keyword>
<evidence type="ECO:0000256" key="6">
    <source>
        <dbReference type="ARBA" id="ARBA00023295"/>
    </source>
</evidence>
<dbReference type="EMBL" id="CP064814">
    <property type="protein sequence ID" value="QPG75597.1"/>
    <property type="molecule type" value="Genomic_DNA"/>
</dbReference>
<dbReference type="GO" id="GO:0071555">
    <property type="term" value="P:cell wall organization"/>
    <property type="evidence" value="ECO:0007669"/>
    <property type="project" value="UniProtKB-KW"/>
</dbReference>
<dbReference type="Pfam" id="PF10290">
    <property type="entry name" value="YJL171C_Tos1_N"/>
    <property type="match status" value="1"/>
</dbReference>
<evidence type="ECO:0000256" key="1">
    <source>
        <dbReference type="ARBA" id="ARBA00000382"/>
    </source>
</evidence>
<evidence type="ECO:0000259" key="9">
    <source>
        <dbReference type="Pfam" id="PF10287"/>
    </source>
</evidence>
<reference evidence="11" key="1">
    <citation type="submission" date="2020-10" db="EMBL/GenBank/DDBJ databases">
        <authorList>
            <person name="Roach M.J.R."/>
        </authorList>
    </citation>
    <scope>NUCLEOTIDE SEQUENCE</scope>
    <source>
        <strain evidence="11">CBS 1945</strain>
    </source>
</reference>
<keyword evidence="6" id="KW-0326">Glycosidase</keyword>
<feature type="signal peptide" evidence="8">
    <location>
        <begin position="1"/>
        <end position="23"/>
    </location>
</feature>
<dbReference type="Proteomes" id="UP000662931">
    <property type="component" value="Chromosome 3"/>
</dbReference>
<comment type="catalytic activity">
    <reaction evidence="1">
        <text>Hydrolysis of (1-&gt;3)-beta-D-glucosidic linkages in (1-&gt;3)-beta-D-glucans.</text>
        <dbReference type="EC" id="3.2.1.39"/>
    </reaction>
</comment>
<evidence type="ECO:0000256" key="4">
    <source>
        <dbReference type="ARBA" id="ARBA00022729"/>
    </source>
</evidence>
<evidence type="ECO:0000256" key="7">
    <source>
        <dbReference type="ARBA" id="ARBA00023316"/>
    </source>
</evidence>
<dbReference type="PANTHER" id="PTHR31737">
    <property type="entry name" value="PROTEIN TOS1"/>
    <property type="match status" value="1"/>
</dbReference>
<keyword evidence="7" id="KW-0961">Cell wall biogenesis/degradation</keyword>
<dbReference type="GeneID" id="62196355"/>
<evidence type="ECO:0000313" key="12">
    <source>
        <dbReference type="Proteomes" id="UP000662931"/>
    </source>
</evidence>
<feature type="domain" description="Cell wall protein YJL171C/Tos1 C-terminal" evidence="9">
    <location>
        <begin position="198"/>
        <end position="431"/>
    </location>
</feature>
<sequence>MVFSYSVLYYIVGCLCVTSKVSADCSYVDGNYYCSQAEAIDYEGIGFSGSYSDVTNMDETSCECSQSSVSFSGTMSPLDEELSVHFRGPLKLAQFGVYYPASSTSAKVKRDAEGCASYEHVHHKHKRAAAVQIVEETTTVYADASGNIINPSTSAVAVASGVAAVASAVVSAAASSAASSVASSAASSSSSSSSAVAGDWVRSSYYTPGTGDNVTFLNHQGGVTDSGTWSTCFGNSLSYCASDGVSGSSSSEVLSDVTIKSDVEYLIMSGSECGDSSASGDCGYYRTDTPAYHGFSGADKIFVFEFEMPSDTGSGDEQDMPAIWLLNAKIPRTLQYGEATCSCWTTGCGELDLFEILSAGSDKLISHLHDAQGSTDGTVYGGSGSQDYFARPTDSTMKAAAVFTDGNVYIVELDDSTDFSSTLTSDTVSSWTSTDATVVQIS</sequence>
<evidence type="ECO:0000313" key="11">
    <source>
        <dbReference type="EMBL" id="QPG75597.1"/>
    </source>
</evidence>
<accession>A0A875RVJ6</accession>
<comment type="similarity">
    <text evidence="2">Belongs to the PGA52 family.</text>
</comment>
<organism evidence="11 12">
    <name type="scientific">Eeniella nana</name>
    <name type="common">Yeast</name>
    <name type="synonym">Brettanomyces nanus</name>
    <dbReference type="NCBI Taxonomy" id="13502"/>
    <lineage>
        <taxon>Eukaryota</taxon>
        <taxon>Fungi</taxon>
        <taxon>Dikarya</taxon>
        <taxon>Ascomycota</taxon>
        <taxon>Saccharomycotina</taxon>
        <taxon>Pichiomycetes</taxon>
        <taxon>Pichiales</taxon>
        <taxon>Pichiaceae</taxon>
        <taxon>Brettanomyces</taxon>
    </lineage>
</organism>
<dbReference type="GO" id="GO:0042973">
    <property type="term" value="F:glucan endo-1,3-beta-D-glucosidase activity"/>
    <property type="evidence" value="ECO:0007669"/>
    <property type="project" value="UniProtKB-EC"/>
</dbReference>
<dbReference type="PANTHER" id="PTHR31737:SF2">
    <property type="entry name" value="PROTEIN TOS1"/>
    <property type="match status" value="1"/>
</dbReference>
<evidence type="ECO:0000259" key="10">
    <source>
        <dbReference type="Pfam" id="PF10290"/>
    </source>
</evidence>
<dbReference type="OrthoDB" id="118256at2759"/>
<dbReference type="GO" id="GO:0009277">
    <property type="term" value="C:fungal-type cell wall"/>
    <property type="evidence" value="ECO:0007669"/>
    <property type="project" value="TreeGrafter"/>
</dbReference>
<dbReference type="InterPro" id="IPR018805">
    <property type="entry name" value="YJL171C/Tos1_C"/>
</dbReference>
<dbReference type="Pfam" id="PF10287">
    <property type="entry name" value="YJL171C_Tos1_C"/>
    <property type="match status" value="1"/>
</dbReference>
<keyword evidence="12" id="KW-1185">Reference proteome</keyword>
<feature type="domain" description="Cell wall protein YJL171C/Tos1 N-terminal" evidence="10">
    <location>
        <begin position="39"/>
        <end position="100"/>
    </location>
</feature>
<evidence type="ECO:0000256" key="2">
    <source>
        <dbReference type="ARBA" id="ARBA00006055"/>
    </source>
</evidence>
<dbReference type="RefSeq" id="XP_038779162.1">
    <property type="nucleotide sequence ID" value="XM_038923234.1"/>
</dbReference>
<feature type="chain" id="PRO_5034689329" description="glucan endo-1,3-beta-D-glucosidase" evidence="8">
    <location>
        <begin position="24"/>
        <end position="442"/>
    </location>
</feature>
<dbReference type="InterPro" id="IPR018807">
    <property type="entry name" value="YJL171C/Tos1_N"/>
</dbReference>
<dbReference type="KEGG" id="bnn:FOA43_002954"/>
<gene>
    <name evidence="11" type="ORF">FOA43_002954</name>
</gene>
<proteinExistence type="inferred from homology"/>
<evidence type="ECO:0000256" key="3">
    <source>
        <dbReference type="ARBA" id="ARBA00012780"/>
    </source>
</evidence>
<protein>
    <recommendedName>
        <fullName evidence="3">glucan endo-1,3-beta-D-glucosidase</fullName>
        <ecNumber evidence="3">3.2.1.39</ecNumber>
    </recommendedName>
</protein>
<dbReference type="AlphaFoldDB" id="A0A875RVJ6"/>
<name>A0A875RVJ6_EENNA</name>
<dbReference type="EC" id="3.2.1.39" evidence="3"/>
<evidence type="ECO:0000256" key="5">
    <source>
        <dbReference type="ARBA" id="ARBA00022801"/>
    </source>
</evidence>
<keyword evidence="4 8" id="KW-0732">Signal</keyword>